<accession>A0A2H3CI87</accession>
<sequence length="105" mass="12267">MVRSGKWVQISFLNRPSFRPERLFACASRRCIWPLTNDIALLTWWLWTRWFSSTITLAWRVLPFMVSEAHDLLLLLRCTLYETFTSASLASSQSDDVIFRLPPGT</sequence>
<protein>
    <submittedName>
        <fullName evidence="1">Uncharacterized protein</fullName>
    </submittedName>
</protein>
<evidence type="ECO:0000313" key="2">
    <source>
        <dbReference type="Proteomes" id="UP000217790"/>
    </source>
</evidence>
<organism evidence="1 2">
    <name type="scientific">Armillaria gallica</name>
    <name type="common">Bulbous honey fungus</name>
    <name type="synonym">Armillaria bulbosa</name>
    <dbReference type="NCBI Taxonomy" id="47427"/>
    <lineage>
        <taxon>Eukaryota</taxon>
        <taxon>Fungi</taxon>
        <taxon>Dikarya</taxon>
        <taxon>Basidiomycota</taxon>
        <taxon>Agaricomycotina</taxon>
        <taxon>Agaricomycetes</taxon>
        <taxon>Agaricomycetidae</taxon>
        <taxon>Agaricales</taxon>
        <taxon>Marasmiineae</taxon>
        <taxon>Physalacriaceae</taxon>
        <taxon>Armillaria</taxon>
    </lineage>
</organism>
<proteinExistence type="predicted"/>
<name>A0A2H3CI87_ARMGA</name>
<keyword evidence="2" id="KW-1185">Reference proteome</keyword>
<dbReference type="AlphaFoldDB" id="A0A2H3CI87"/>
<dbReference type="InParanoid" id="A0A2H3CI87"/>
<gene>
    <name evidence="1" type="ORF">ARMGADRAFT_1019403</name>
</gene>
<dbReference type="Proteomes" id="UP000217790">
    <property type="component" value="Unassembled WGS sequence"/>
</dbReference>
<evidence type="ECO:0000313" key="1">
    <source>
        <dbReference type="EMBL" id="PBK82791.1"/>
    </source>
</evidence>
<dbReference type="EMBL" id="KZ293712">
    <property type="protein sequence ID" value="PBK82791.1"/>
    <property type="molecule type" value="Genomic_DNA"/>
</dbReference>
<reference evidence="2" key="1">
    <citation type="journal article" date="2017" name="Nat. Ecol. Evol.">
        <title>Genome expansion and lineage-specific genetic innovations in the forest pathogenic fungi Armillaria.</title>
        <authorList>
            <person name="Sipos G."/>
            <person name="Prasanna A.N."/>
            <person name="Walter M.C."/>
            <person name="O'Connor E."/>
            <person name="Balint B."/>
            <person name="Krizsan K."/>
            <person name="Kiss B."/>
            <person name="Hess J."/>
            <person name="Varga T."/>
            <person name="Slot J."/>
            <person name="Riley R."/>
            <person name="Boka B."/>
            <person name="Rigling D."/>
            <person name="Barry K."/>
            <person name="Lee J."/>
            <person name="Mihaltcheva S."/>
            <person name="LaButti K."/>
            <person name="Lipzen A."/>
            <person name="Waldron R."/>
            <person name="Moloney N.M."/>
            <person name="Sperisen C."/>
            <person name="Kredics L."/>
            <person name="Vagvoelgyi C."/>
            <person name="Patrignani A."/>
            <person name="Fitzpatrick D."/>
            <person name="Nagy I."/>
            <person name="Doyle S."/>
            <person name="Anderson J.B."/>
            <person name="Grigoriev I.V."/>
            <person name="Gueldener U."/>
            <person name="Muensterkoetter M."/>
            <person name="Nagy L.G."/>
        </authorList>
    </citation>
    <scope>NUCLEOTIDE SEQUENCE [LARGE SCALE GENOMIC DNA]</scope>
    <source>
        <strain evidence="2">Ar21-2</strain>
    </source>
</reference>